<dbReference type="AlphaFoldDB" id="A0AAP0DQU0"/>
<gene>
    <name evidence="3" type="ORF">SSX86_005579</name>
</gene>
<dbReference type="Gene3D" id="3.40.50.1820">
    <property type="entry name" value="alpha/beta hydrolase"/>
    <property type="match status" value="1"/>
</dbReference>
<comment type="caution">
    <text evidence="3">The sequence shown here is derived from an EMBL/GenBank/DDBJ whole genome shotgun (WGS) entry which is preliminary data.</text>
</comment>
<dbReference type="InterPro" id="IPR050466">
    <property type="entry name" value="Carboxylest/Gibb_receptor"/>
</dbReference>
<evidence type="ECO:0000313" key="3">
    <source>
        <dbReference type="EMBL" id="KAK9077242.1"/>
    </source>
</evidence>
<dbReference type="PANTHER" id="PTHR23024:SF546">
    <property type="entry name" value="CARBOXYLESTERASE 120-RELATED"/>
    <property type="match status" value="1"/>
</dbReference>
<dbReference type="EMBL" id="JBCNJP010000007">
    <property type="protein sequence ID" value="KAK9077242.1"/>
    <property type="molecule type" value="Genomic_DNA"/>
</dbReference>
<dbReference type="Pfam" id="PF07859">
    <property type="entry name" value="Abhydrolase_3"/>
    <property type="match status" value="1"/>
</dbReference>
<dbReference type="PANTHER" id="PTHR23024">
    <property type="entry name" value="ARYLACETAMIDE DEACETYLASE"/>
    <property type="match status" value="1"/>
</dbReference>
<proteinExistence type="inferred from homology"/>
<organism evidence="3 4">
    <name type="scientific">Deinandra increscens subsp. villosa</name>
    <dbReference type="NCBI Taxonomy" id="3103831"/>
    <lineage>
        <taxon>Eukaryota</taxon>
        <taxon>Viridiplantae</taxon>
        <taxon>Streptophyta</taxon>
        <taxon>Embryophyta</taxon>
        <taxon>Tracheophyta</taxon>
        <taxon>Spermatophyta</taxon>
        <taxon>Magnoliopsida</taxon>
        <taxon>eudicotyledons</taxon>
        <taxon>Gunneridae</taxon>
        <taxon>Pentapetalae</taxon>
        <taxon>asterids</taxon>
        <taxon>campanulids</taxon>
        <taxon>Asterales</taxon>
        <taxon>Asteraceae</taxon>
        <taxon>Asteroideae</taxon>
        <taxon>Heliantheae alliance</taxon>
        <taxon>Madieae</taxon>
        <taxon>Madiinae</taxon>
        <taxon>Deinandra</taxon>
    </lineage>
</organism>
<dbReference type="SUPFAM" id="SSF53474">
    <property type="entry name" value="alpha/beta-Hydrolases"/>
    <property type="match status" value="1"/>
</dbReference>
<evidence type="ECO:0000256" key="1">
    <source>
        <dbReference type="ARBA" id="ARBA00010515"/>
    </source>
</evidence>
<protein>
    <recommendedName>
        <fullName evidence="2">Alpha/beta hydrolase fold-3 domain-containing protein</fullName>
    </recommendedName>
</protein>
<feature type="domain" description="Alpha/beta hydrolase fold-3" evidence="2">
    <location>
        <begin position="69"/>
        <end position="287"/>
    </location>
</feature>
<accession>A0AAP0DQU0</accession>
<evidence type="ECO:0000259" key="2">
    <source>
        <dbReference type="Pfam" id="PF07859"/>
    </source>
</evidence>
<reference evidence="3 4" key="1">
    <citation type="submission" date="2024-04" db="EMBL/GenBank/DDBJ databases">
        <title>The reference genome of an endangered Asteraceae, Deinandra increscens subsp. villosa, native to the Central Coast of California.</title>
        <authorList>
            <person name="Guilliams M."/>
            <person name="Hasenstab-Lehman K."/>
            <person name="Meyer R."/>
            <person name="Mcevoy S."/>
        </authorList>
    </citation>
    <scope>NUCLEOTIDE SEQUENCE [LARGE SCALE GENOMIC DNA]</scope>
    <source>
        <tissue evidence="3">Leaf</tissue>
    </source>
</reference>
<keyword evidence="4" id="KW-1185">Reference proteome</keyword>
<dbReference type="InterPro" id="IPR029058">
    <property type="entry name" value="AB_hydrolase_fold"/>
</dbReference>
<dbReference type="GO" id="GO:0016787">
    <property type="term" value="F:hydrolase activity"/>
    <property type="evidence" value="ECO:0007669"/>
    <property type="project" value="InterPro"/>
</dbReference>
<name>A0AAP0DQU0_9ASTR</name>
<sequence length="314" mass="35002">MFHLYIEVHSYPSPLISTMSDHTLPSNQNPPLMIATKYLTINHVTKTGVRIHIPKKTLTSTGQKKLPLIVYFYGSGFVTSKTASTHSHMFCDQLAAHLPCVVVNVDYRLAPEHRLPAAYDDGVEALHWVKSTHDPWLTNFVDFSNCHLMGTSAGANLAYHAGLRVSKQLINLDPFILYYLTGLILSSPFLGGMGRTESEVRLGAGAWSGNFTLSVSDAMWDLALPVDASRDHEYCNPMMGDMGRIKDVGWRVMVTGRYSDFLIDREMEFAKTLEAKGVECKCFYGEGGHAVEYVDKSKAEELFEEISSFMSSNT</sequence>
<evidence type="ECO:0000313" key="4">
    <source>
        <dbReference type="Proteomes" id="UP001408789"/>
    </source>
</evidence>
<dbReference type="Proteomes" id="UP001408789">
    <property type="component" value="Unassembled WGS sequence"/>
</dbReference>
<dbReference type="InterPro" id="IPR013094">
    <property type="entry name" value="AB_hydrolase_3"/>
</dbReference>
<comment type="similarity">
    <text evidence="1">Belongs to the 'GDXG' lipolytic enzyme family.</text>
</comment>